<keyword evidence="3" id="KW-1185">Reference proteome</keyword>
<dbReference type="AlphaFoldDB" id="A0AAD2CNF2"/>
<name>A0AAD2CNF2_9STRA</name>
<accession>A0AAD2CNF2</accession>
<dbReference type="Proteomes" id="UP001295423">
    <property type="component" value="Unassembled WGS sequence"/>
</dbReference>
<protein>
    <recommendedName>
        <fullName evidence="4">Glycosyltransferase family 92 protein</fullName>
    </recommendedName>
</protein>
<gene>
    <name evidence="2" type="ORF">CYCCA115_LOCUS7191</name>
</gene>
<comment type="caution">
    <text evidence="2">The sequence shown here is derived from an EMBL/GenBank/DDBJ whole genome shotgun (WGS) entry which is preliminary data.</text>
</comment>
<evidence type="ECO:0000313" key="2">
    <source>
        <dbReference type="EMBL" id="CAJ1940729.1"/>
    </source>
</evidence>
<proteinExistence type="predicted"/>
<evidence type="ECO:0008006" key="4">
    <source>
        <dbReference type="Google" id="ProtNLM"/>
    </source>
</evidence>
<organism evidence="2 3">
    <name type="scientific">Cylindrotheca closterium</name>
    <dbReference type="NCBI Taxonomy" id="2856"/>
    <lineage>
        <taxon>Eukaryota</taxon>
        <taxon>Sar</taxon>
        <taxon>Stramenopiles</taxon>
        <taxon>Ochrophyta</taxon>
        <taxon>Bacillariophyta</taxon>
        <taxon>Bacillariophyceae</taxon>
        <taxon>Bacillariophycidae</taxon>
        <taxon>Bacillariales</taxon>
        <taxon>Bacillariaceae</taxon>
        <taxon>Cylindrotheca</taxon>
    </lineage>
</organism>
<sequence>MMLKTIPLILIICFTLVLRLIFSRLPNTALDTEEEYVDEVPIAIVVPTTMDNNSHGDSSSDHTTGRNMPVRPKSNSNLSPEDSFAACLMWLDDYSSLNEWIAYHYQVLPLRYLVFLRDVPSQLDPTPILDKWKELIQIEYWTSYRDFMTNKTYKYIRRRKRASRYVAIQKEFYRGCLVHAQANNRTWTMVHDTDEFVVLNNKIVPNATSRMEEHGIVLEVVKKAHAKDPSVGVTGQTNVKWFANCTGMAKVQYTSFESTPEEVTKGVPYSFVDPYRFLTHRFRHKDAKGLIGKTMVDVSKFDLSEKTWHDFHSHSLIRGECFGEWGERHDLLEVNHYLGSYERFQRPSDFRIGTNRTNRFYHLNKQAIDRMSMQHLDQGDVIRPWLQGFVKHFGEENSNYLLSDVGSPYNRDTALPVLDSSPESIQNARSVLTSIL</sequence>
<evidence type="ECO:0000256" key="1">
    <source>
        <dbReference type="SAM" id="MobiDB-lite"/>
    </source>
</evidence>
<evidence type="ECO:0000313" key="3">
    <source>
        <dbReference type="Proteomes" id="UP001295423"/>
    </source>
</evidence>
<reference evidence="2" key="1">
    <citation type="submission" date="2023-08" db="EMBL/GenBank/DDBJ databases">
        <authorList>
            <person name="Audoor S."/>
            <person name="Bilcke G."/>
        </authorList>
    </citation>
    <scope>NUCLEOTIDE SEQUENCE</scope>
</reference>
<feature type="region of interest" description="Disordered" evidence="1">
    <location>
        <begin position="49"/>
        <end position="79"/>
    </location>
</feature>
<dbReference type="EMBL" id="CAKOGP040000946">
    <property type="protein sequence ID" value="CAJ1940729.1"/>
    <property type="molecule type" value="Genomic_DNA"/>
</dbReference>